<accession>A0A9Q6A9D9</accession>
<keyword evidence="1" id="KW-0472">Membrane</keyword>
<evidence type="ECO:0000256" key="1">
    <source>
        <dbReference type="SAM" id="Phobius"/>
    </source>
</evidence>
<name>A0A9Q6A9D9_9BACI</name>
<organism evidence="2 3">
    <name type="scientific">Bacillus halotolerans</name>
    <dbReference type="NCBI Taxonomy" id="260554"/>
    <lineage>
        <taxon>Bacteria</taxon>
        <taxon>Bacillati</taxon>
        <taxon>Bacillota</taxon>
        <taxon>Bacilli</taxon>
        <taxon>Bacillales</taxon>
        <taxon>Bacillaceae</taxon>
        <taxon>Bacillus</taxon>
    </lineage>
</organism>
<evidence type="ECO:0000313" key="3">
    <source>
        <dbReference type="Proteomes" id="UP000234803"/>
    </source>
</evidence>
<gene>
    <name evidence="2" type="ORF">CUU63_08380</name>
</gene>
<protein>
    <submittedName>
        <fullName evidence="2">DUF4944 domain-containing protein</fullName>
    </submittedName>
</protein>
<comment type="caution">
    <text evidence="2">The sequence shown here is derived from an EMBL/GenBank/DDBJ whole genome shotgun (WGS) entry which is preliminary data.</text>
</comment>
<dbReference type="EMBL" id="PGUV01000006">
    <property type="protein sequence ID" value="PLS07913.1"/>
    <property type="molecule type" value="Genomic_DNA"/>
</dbReference>
<evidence type="ECO:0000313" key="2">
    <source>
        <dbReference type="EMBL" id="PLS07913.1"/>
    </source>
</evidence>
<dbReference type="Pfam" id="PF16302">
    <property type="entry name" value="DUF4944"/>
    <property type="match status" value="1"/>
</dbReference>
<dbReference type="RefSeq" id="WP_101860323.1">
    <property type="nucleotide sequence ID" value="NZ_PGUV01000006.1"/>
</dbReference>
<dbReference type="InterPro" id="IPR032545">
    <property type="entry name" value="DUF4944"/>
</dbReference>
<feature type="transmembrane region" description="Helical" evidence="1">
    <location>
        <begin position="9"/>
        <end position="29"/>
    </location>
</feature>
<sequence length="166" mass="19434">MKKEYKRPVLFTIFALVIIFLVFFSLKIYNHYNLVYPNWEGKSKDHNWEVVFKKNEDAPKEFSGEILWIGDKDKTDKTYIESITIMKDNKTLLDTSDFNSDIPMKDYSGGTSSDGSAKEKSFSFLERLEESDLKGSKITVQVKWKQEKQSFSTEKFVLSKKTLFNH</sequence>
<proteinExistence type="predicted"/>
<keyword evidence="1" id="KW-1133">Transmembrane helix</keyword>
<keyword evidence="1" id="KW-0812">Transmembrane</keyword>
<dbReference type="Proteomes" id="UP000234803">
    <property type="component" value="Unassembled WGS sequence"/>
</dbReference>
<dbReference type="AlphaFoldDB" id="A0A9Q6A9D9"/>
<reference evidence="2 3" key="1">
    <citation type="submission" date="2017-12" db="EMBL/GenBank/DDBJ databases">
        <title>Comparative Functional Genomics of Dry Heat Resistant strains isolated from the Viking Spacecraft.</title>
        <authorList>
            <person name="Seuylemezian A."/>
            <person name="Cooper K."/>
            <person name="Vaishampayan P."/>
        </authorList>
    </citation>
    <scope>NUCLEOTIDE SEQUENCE [LARGE SCALE GENOMIC DNA]</scope>
    <source>
        <strain evidence="2 3">V48-19</strain>
    </source>
</reference>